<dbReference type="SMART" id="SM00363">
    <property type="entry name" value="S4"/>
    <property type="match status" value="1"/>
</dbReference>
<dbReference type="Gene3D" id="3.10.290.10">
    <property type="entry name" value="RNA-binding S4 domain"/>
    <property type="match status" value="1"/>
</dbReference>
<dbReference type="EMBL" id="CP003304">
    <property type="protein sequence ID" value="AFB20986.1"/>
    <property type="molecule type" value="Genomic_DNA"/>
</dbReference>
<dbReference type="PROSITE" id="PS50889">
    <property type="entry name" value="S4"/>
    <property type="match status" value="1"/>
</dbReference>
<dbReference type="InterPro" id="IPR047048">
    <property type="entry name" value="TlyA"/>
</dbReference>
<dbReference type="CDD" id="cd02440">
    <property type="entry name" value="AdoMet_MTases"/>
    <property type="match status" value="1"/>
</dbReference>
<dbReference type="SUPFAM" id="SSF53335">
    <property type="entry name" value="S-adenosyl-L-methionine-dependent methyltransferases"/>
    <property type="match status" value="1"/>
</dbReference>
<dbReference type="PANTHER" id="PTHR32319:SF0">
    <property type="entry name" value="BACTERIAL HEMOLYSIN-LIKE PROTEIN"/>
    <property type="match status" value="1"/>
</dbReference>
<keyword evidence="6" id="KW-1185">Reference proteome</keyword>
<evidence type="ECO:0000256" key="2">
    <source>
        <dbReference type="ARBA" id="ARBA00029460"/>
    </source>
</evidence>
<dbReference type="InterPro" id="IPR004538">
    <property type="entry name" value="Hemolysin_A/TlyA"/>
</dbReference>
<protein>
    <submittedName>
        <fullName evidence="5">Tyrosyl-tRNA synthetase</fullName>
    </submittedName>
</protein>
<gene>
    <name evidence="5" type="ORF">RCA_02065</name>
</gene>
<evidence type="ECO:0000256" key="3">
    <source>
        <dbReference type="PROSITE-ProRule" id="PRU00182"/>
    </source>
</evidence>
<dbReference type="Proteomes" id="UP000007878">
    <property type="component" value="Chromosome"/>
</dbReference>
<dbReference type="InterPro" id="IPR029063">
    <property type="entry name" value="SAM-dependent_MTases_sf"/>
</dbReference>
<dbReference type="PANTHER" id="PTHR32319">
    <property type="entry name" value="BACTERIAL HEMOLYSIN-LIKE PROTEIN"/>
    <property type="match status" value="1"/>
</dbReference>
<dbReference type="NCBIfam" id="TIGR00478">
    <property type="entry name" value="tly"/>
    <property type="match status" value="1"/>
</dbReference>
<evidence type="ECO:0000259" key="4">
    <source>
        <dbReference type="SMART" id="SM00363"/>
    </source>
</evidence>
<keyword evidence="1 3" id="KW-0694">RNA-binding</keyword>
<accession>A0ABN4AGQ5</accession>
<organism evidence="5 6">
    <name type="scientific">Rickettsia canadensis str. CA410</name>
    <dbReference type="NCBI Taxonomy" id="1105107"/>
    <lineage>
        <taxon>Bacteria</taxon>
        <taxon>Pseudomonadati</taxon>
        <taxon>Pseudomonadota</taxon>
        <taxon>Alphaproteobacteria</taxon>
        <taxon>Rickettsiales</taxon>
        <taxon>Rickettsiaceae</taxon>
        <taxon>Rickettsieae</taxon>
        <taxon>Rickettsia</taxon>
        <taxon>belli group</taxon>
    </lineage>
</organism>
<comment type="similarity">
    <text evidence="2">Belongs to the TlyA family.</text>
</comment>
<dbReference type="InterPro" id="IPR002877">
    <property type="entry name" value="RNA_MeTrfase_FtsJ_dom"/>
</dbReference>
<sequence>MYNAEQNGSIFKYTNLILLGQINQINIKMIKAMKIRLDEYLLQKGFVTDITIAQSLIIQGKVHNKYEQLIKPGIQVNINDTNIKVKLPKHNYVSRGALKLIAALDYFKITTENLVCIDIGSSTGGFTQVLLERKAKLIFAVDVGYGELHPKLRNNLQIKVLEKTNARYLTDKQITMKPDLIVCDASFISLTTILPTSLNLAKEDCMLIALIKPQFEVKKHEVEKGGIIKNSILHRKVCNKIKDWLVKEHNFKIFGIIDSPILGAKGNKEFLICGKRKWLFSYNL</sequence>
<evidence type="ECO:0000313" key="6">
    <source>
        <dbReference type="Proteomes" id="UP000007878"/>
    </source>
</evidence>
<name>A0ABN4AGQ5_RICCA</name>
<dbReference type="Gene3D" id="3.40.50.150">
    <property type="entry name" value="Vaccinia Virus protein VP39"/>
    <property type="match status" value="1"/>
</dbReference>
<reference evidence="6" key="1">
    <citation type="submission" date="2012-02" db="EMBL/GenBank/DDBJ databases">
        <title>Complete genome sequence of Rickettsia parkeri strain Portsmouth.</title>
        <authorList>
            <person name="Johnson S.L."/>
            <person name="Munk A.C."/>
            <person name="Han S."/>
            <person name="Bruce D.C."/>
            <person name="Dasch G.A."/>
        </authorList>
    </citation>
    <scope>NUCLEOTIDE SEQUENCE [LARGE SCALE GENOMIC DNA]</scope>
    <source>
        <strain evidence="6">CA410</strain>
    </source>
</reference>
<dbReference type="Pfam" id="PF01728">
    <property type="entry name" value="FtsJ"/>
    <property type="match status" value="1"/>
</dbReference>
<dbReference type="SUPFAM" id="SSF55174">
    <property type="entry name" value="Alpha-L RNA-binding motif"/>
    <property type="match status" value="1"/>
</dbReference>
<evidence type="ECO:0000256" key="1">
    <source>
        <dbReference type="ARBA" id="ARBA00022884"/>
    </source>
</evidence>
<dbReference type="CDD" id="cd00165">
    <property type="entry name" value="S4"/>
    <property type="match status" value="1"/>
</dbReference>
<proteinExistence type="inferred from homology"/>
<feature type="domain" description="RNA-binding S4" evidence="4">
    <location>
        <begin position="35"/>
        <end position="101"/>
    </location>
</feature>
<dbReference type="PIRSF" id="PIRSF005578">
    <property type="entry name" value="TlyA"/>
    <property type="match status" value="1"/>
</dbReference>
<evidence type="ECO:0000313" key="5">
    <source>
        <dbReference type="EMBL" id="AFB20986.1"/>
    </source>
</evidence>
<dbReference type="InterPro" id="IPR036986">
    <property type="entry name" value="S4_RNA-bd_sf"/>
</dbReference>
<dbReference type="InterPro" id="IPR002942">
    <property type="entry name" value="S4_RNA-bd"/>
</dbReference>